<organism evidence="13 14">
    <name type="scientific">Acidithiobacillus caldus</name>
    <dbReference type="NCBI Taxonomy" id="33059"/>
    <lineage>
        <taxon>Bacteria</taxon>
        <taxon>Pseudomonadati</taxon>
        <taxon>Pseudomonadota</taxon>
        <taxon>Acidithiobacillia</taxon>
        <taxon>Acidithiobacillales</taxon>
        <taxon>Acidithiobacillaceae</taxon>
        <taxon>Acidithiobacillus</taxon>
    </lineage>
</organism>
<evidence type="ECO:0000256" key="5">
    <source>
        <dbReference type="ARBA" id="ARBA00022519"/>
    </source>
</evidence>
<evidence type="ECO:0000256" key="3">
    <source>
        <dbReference type="ARBA" id="ARBA00022475"/>
    </source>
</evidence>
<dbReference type="Proteomes" id="UP000175707">
    <property type="component" value="Unassembled WGS sequence"/>
</dbReference>
<dbReference type="PROSITE" id="PS00409">
    <property type="entry name" value="PROKAR_NTER_METHYL"/>
    <property type="match status" value="1"/>
</dbReference>
<dbReference type="SUPFAM" id="SSF54523">
    <property type="entry name" value="Pili subunits"/>
    <property type="match status" value="1"/>
</dbReference>
<dbReference type="GO" id="GO:0015628">
    <property type="term" value="P:protein secretion by the type II secretion system"/>
    <property type="evidence" value="ECO:0007669"/>
    <property type="project" value="InterPro"/>
</dbReference>
<evidence type="ECO:0000256" key="1">
    <source>
        <dbReference type="ARBA" id="ARBA00004377"/>
    </source>
</evidence>
<evidence type="ECO:0000256" key="11">
    <source>
        <dbReference type="SAM" id="Phobius"/>
    </source>
</evidence>
<evidence type="ECO:0000256" key="9">
    <source>
        <dbReference type="ARBA" id="ARBA00025772"/>
    </source>
</evidence>
<evidence type="ECO:0000256" key="10">
    <source>
        <dbReference type="ARBA" id="ARBA00030775"/>
    </source>
</evidence>
<reference evidence="13 14" key="1">
    <citation type="submission" date="2016-06" db="EMBL/GenBank/DDBJ databases">
        <title>Gene turnover analysis identifies the evolutionary adaptation of the extremophile Acidithiobacillus caldus.</title>
        <authorList>
            <person name="Zhang X."/>
        </authorList>
    </citation>
    <scope>NUCLEOTIDE SEQUENCE [LARGE SCALE GENOMIC DNA]</scope>
    <source>
        <strain evidence="13 14">S1</strain>
    </source>
</reference>
<comment type="subcellular location">
    <subcellularLocation>
        <location evidence="1">Cell inner membrane</location>
        <topology evidence="1">Single-pass membrane protein</topology>
    </subcellularLocation>
</comment>
<feature type="transmembrane region" description="Helical" evidence="11">
    <location>
        <begin position="12"/>
        <end position="35"/>
    </location>
</feature>
<dbReference type="InterPro" id="IPR012902">
    <property type="entry name" value="N_methyl_site"/>
</dbReference>
<dbReference type="RefSeq" id="WP_215874091.1">
    <property type="nucleotide sequence ID" value="NZ_JABBDM010000109.1"/>
</dbReference>
<evidence type="ECO:0000256" key="7">
    <source>
        <dbReference type="ARBA" id="ARBA00022989"/>
    </source>
</evidence>
<sequence>MEARLAIPRPSVAGFTLVELLIIIAVLGILAAIAVPQFNIWLVRSRIQAASGNLQQDLAWAEGYAIRSGYPVLVQIRSGGATGCSWTLTPAAPNVSQTVPQMTAASFASQYPNTSCAVLTGATLSNVVNVGPTGMVYTPGGTITSAAVTFGTGGANASSYGYWLVQLSGAGNLRNCATSAPTSSVCNLQ</sequence>
<keyword evidence="3" id="KW-1003">Cell membrane</keyword>
<evidence type="ECO:0000256" key="6">
    <source>
        <dbReference type="ARBA" id="ARBA00022692"/>
    </source>
</evidence>
<proteinExistence type="inferred from homology"/>
<gene>
    <name evidence="13" type="ORF">BAE30_04915</name>
</gene>
<name>A0A1E7YY10_9PROT</name>
<accession>A0A1E7YY10</accession>
<dbReference type="InterPro" id="IPR045584">
    <property type="entry name" value="Pilin-like"/>
</dbReference>
<keyword evidence="6 11" id="KW-0812">Transmembrane</keyword>
<evidence type="ECO:0000256" key="2">
    <source>
        <dbReference type="ARBA" id="ARBA00021549"/>
    </source>
</evidence>
<evidence type="ECO:0000313" key="14">
    <source>
        <dbReference type="Proteomes" id="UP000175707"/>
    </source>
</evidence>
<feature type="domain" description="General secretion pathway GspH" evidence="12">
    <location>
        <begin position="52"/>
        <end position="171"/>
    </location>
</feature>
<keyword evidence="5" id="KW-0997">Cell inner membrane</keyword>
<comment type="caution">
    <text evidence="13">The sequence shown here is derived from an EMBL/GenBank/DDBJ whole genome shotgun (WGS) entry which is preliminary data.</text>
</comment>
<dbReference type="EMBL" id="LZYH01000388">
    <property type="protein sequence ID" value="OFC61426.1"/>
    <property type="molecule type" value="Genomic_DNA"/>
</dbReference>
<dbReference type="Gene3D" id="3.30.700.10">
    <property type="entry name" value="Glycoprotein, Type 4 Pilin"/>
    <property type="match status" value="1"/>
</dbReference>
<dbReference type="AlphaFoldDB" id="A0A1E7YY10"/>
<evidence type="ECO:0000256" key="4">
    <source>
        <dbReference type="ARBA" id="ARBA00022481"/>
    </source>
</evidence>
<evidence type="ECO:0000313" key="13">
    <source>
        <dbReference type="EMBL" id="OFC61426.1"/>
    </source>
</evidence>
<keyword evidence="7 11" id="KW-1133">Transmembrane helix</keyword>
<comment type="similarity">
    <text evidence="9">Belongs to the GSP H family.</text>
</comment>
<dbReference type="InterPro" id="IPR022346">
    <property type="entry name" value="T2SS_GspH"/>
</dbReference>
<keyword evidence="4" id="KW-0488">Methylation</keyword>
<keyword evidence="8 11" id="KW-0472">Membrane</keyword>
<dbReference type="Pfam" id="PF12019">
    <property type="entry name" value="GspH"/>
    <property type="match status" value="1"/>
</dbReference>
<protein>
    <recommendedName>
        <fullName evidence="2">Type II secretion system protein H</fullName>
    </recommendedName>
    <alternativeName>
        <fullName evidence="10">General secretion pathway protein H</fullName>
    </alternativeName>
</protein>
<evidence type="ECO:0000256" key="8">
    <source>
        <dbReference type="ARBA" id="ARBA00023136"/>
    </source>
</evidence>
<dbReference type="GO" id="GO:0005886">
    <property type="term" value="C:plasma membrane"/>
    <property type="evidence" value="ECO:0007669"/>
    <property type="project" value="UniProtKB-SubCell"/>
</dbReference>
<dbReference type="NCBIfam" id="TIGR02532">
    <property type="entry name" value="IV_pilin_GFxxxE"/>
    <property type="match status" value="1"/>
</dbReference>
<dbReference type="GO" id="GO:0015627">
    <property type="term" value="C:type II protein secretion system complex"/>
    <property type="evidence" value="ECO:0007669"/>
    <property type="project" value="InterPro"/>
</dbReference>
<evidence type="ECO:0000259" key="12">
    <source>
        <dbReference type="Pfam" id="PF12019"/>
    </source>
</evidence>
<dbReference type="Pfam" id="PF07963">
    <property type="entry name" value="N_methyl"/>
    <property type="match status" value="1"/>
</dbReference>